<evidence type="ECO:0000313" key="2">
    <source>
        <dbReference type="Proteomes" id="UP000053593"/>
    </source>
</evidence>
<feature type="non-terminal residue" evidence="1">
    <location>
        <position position="133"/>
    </location>
</feature>
<accession>A0A0D0CZH0</accession>
<dbReference type="Proteomes" id="UP000053593">
    <property type="component" value="Unassembled WGS sequence"/>
</dbReference>
<dbReference type="EMBL" id="KN834769">
    <property type="protein sequence ID" value="KIK61938.1"/>
    <property type="molecule type" value="Genomic_DNA"/>
</dbReference>
<protein>
    <submittedName>
        <fullName evidence="1">Uncharacterized protein</fullName>
    </submittedName>
</protein>
<feature type="non-terminal residue" evidence="1">
    <location>
        <position position="1"/>
    </location>
</feature>
<name>A0A0D0CZH0_9AGAR</name>
<sequence>INHGSNKTFTQLERHLNKKCKEYANSHSSRPKPSPSPLPASAPIARLCPGLTFDWKLGSPFSTYPFGIHAEHSTSNPGYNFVTANKCVSTVTTRSLSCMISLLGQELFCSSHVPRFQIPRSFTVATRTSSTVT</sequence>
<dbReference type="AlphaFoldDB" id="A0A0D0CZH0"/>
<reference evidence="1 2" key="1">
    <citation type="submission" date="2014-04" db="EMBL/GenBank/DDBJ databases">
        <title>Evolutionary Origins and Diversification of the Mycorrhizal Mutualists.</title>
        <authorList>
            <consortium name="DOE Joint Genome Institute"/>
            <consortium name="Mycorrhizal Genomics Consortium"/>
            <person name="Kohler A."/>
            <person name="Kuo A."/>
            <person name="Nagy L.G."/>
            <person name="Floudas D."/>
            <person name="Copeland A."/>
            <person name="Barry K.W."/>
            <person name="Cichocki N."/>
            <person name="Veneault-Fourrey C."/>
            <person name="LaButti K."/>
            <person name="Lindquist E.A."/>
            <person name="Lipzen A."/>
            <person name="Lundell T."/>
            <person name="Morin E."/>
            <person name="Murat C."/>
            <person name="Riley R."/>
            <person name="Ohm R."/>
            <person name="Sun H."/>
            <person name="Tunlid A."/>
            <person name="Henrissat B."/>
            <person name="Grigoriev I.V."/>
            <person name="Hibbett D.S."/>
            <person name="Martin F."/>
        </authorList>
    </citation>
    <scope>NUCLEOTIDE SEQUENCE [LARGE SCALE GENOMIC DNA]</scope>
    <source>
        <strain evidence="1 2">FD-317 M1</strain>
    </source>
</reference>
<evidence type="ECO:0000313" key="1">
    <source>
        <dbReference type="EMBL" id="KIK61938.1"/>
    </source>
</evidence>
<keyword evidence="2" id="KW-1185">Reference proteome</keyword>
<organism evidence="1 2">
    <name type="scientific">Collybiopsis luxurians FD-317 M1</name>
    <dbReference type="NCBI Taxonomy" id="944289"/>
    <lineage>
        <taxon>Eukaryota</taxon>
        <taxon>Fungi</taxon>
        <taxon>Dikarya</taxon>
        <taxon>Basidiomycota</taxon>
        <taxon>Agaricomycotina</taxon>
        <taxon>Agaricomycetes</taxon>
        <taxon>Agaricomycetidae</taxon>
        <taxon>Agaricales</taxon>
        <taxon>Marasmiineae</taxon>
        <taxon>Omphalotaceae</taxon>
        <taxon>Collybiopsis</taxon>
        <taxon>Collybiopsis luxurians</taxon>
    </lineage>
</organism>
<dbReference type="HOGENOM" id="CLU_2043631_0_0_1"/>
<gene>
    <name evidence="1" type="ORF">GYMLUDRAFT_42365</name>
</gene>
<proteinExistence type="predicted"/>